<keyword evidence="2" id="KW-1185">Reference proteome</keyword>
<proteinExistence type="predicted"/>
<gene>
    <name evidence="1" type="ORF">P7228_12945</name>
</gene>
<keyword evidence="1" id="KW-0648">Protein biosynthesis</keyword>
<dbReference type="Proteomes" id="UP001215827">
    <property type="component" value="Chromosome"/>
</dbReference>
<keyword evidence="1" id="KW-0251">Elongation factor</keyword>
<dbReference type="GO" id="GO:0003746">
    <property type="term" value="F:translation elongation factor activity"/>
    <property type="evidence" value="ECO:0007669"/>
    <property type="project" value="UniProtKB-KW"/>
</dbReference>
<evidence type="ECO:0000313" key="2">
    <source>
        <dbReference type="Proteomes" id="UP001215827"/>
    </source>
</evidence>
<protein>
    <submittedName>
        <fullName evidence="1">Elongation factor P</fullName>
    </submittedName>
</protein>
<dbReference type="RefSeq" id="WP_278015650.1">
    <property type="nucleotide sequence ID" value="NZ_CP121106.1"/>
</dbReference>
<accession>A0ABY8FU15</accession>
<sequence>MLKTMPHGRYECALPGDATGAAWLPVPEVSFKLSSASRYSSDQGIGTYIMKGKDFTFTRGPLRGTRYRRTGDNELQIVEADGSLGRMICVRQSRGG</sequence>
<name>A0ABY8FU15_9SPHN</name>
<reference evidence="1 2" key="1">
    <citation type="submission" date="2023-03" db="EMBL/GenBank/DDBJ databases">
        <title>Altererythrobacter sp. CAU 1644 isolated from sand.</title>
        <authorList>
            <person name="Kim W."/>
        </authorList>
    </citation>
    <scope>NUCLEOTIDE SEQUENCE [LARGE SCALE GENOMIC DNA]</scope>
    <source>
        <strain evidence="1 2">CAU 1644</strain>
    </source>
</reference>
<organism evidence="1 2">
    <name type="scientific">Altererythrobacter arenosus</name>
    <dbReference type="NCBI Taxonomy" id="3032592"/>
    <lineage>
        <taxon>Bacteria</taxon>
        <taxon>Pseudomonadati</taxon>
        <taxon>Pseudomonadota</taxon>
        <taxon>Alphaproteobacteria</taxon>
        <taxon>Sphingomonadales</taxon>
        <taxon>Erythrobacteraceae</taxon>
        <taxon>Altererythrobacter</taxon>
    </lineage>
</organism>
<evidence type="ECO:0000313" key="1">
    <source>
        <dbReference type="EMBL" id="WFL76891.1"/>
    </source>
</evidence>
<dbReference type="EMBL" id="CP121106">
    <property type="protein sequence ID" value="WFL76891.1"/>
    <property type="molecule type" value="Genomic_DNA"/>
</dbReference>